<feature type="compositionally biased region" description="Polar residues" evidence="1">
    <location>
        <begin position="95"/>
        <end position="109"/>
    </location>
</feature>
<name>A0AAV1ZIZ0_9ARAC</name>
<organism evidence="2 3">
    <name type="scientific">Larinioides sclopetarius</name>
    <dbReference type="NCBI Taxonomy" id="280406"/>
    <lineage>
        <taxon>Eukaryota</taxon>
        <taxon>Metazoa</taxon>
        <taxon>Ecdysozoa</taxon>
        <taxon>Arthropoda</taxon>
        <taxon>Chelicerata</taxon>
        <taxon>Arachnida</taxon>
        <taxon>Araneae</taxon>
        <taxon>Araneomorphae</taxon>
        <taxon>Entelegynae</taxon>
        <taxon>Araneoidea</taxon>
        <taxon>Araneidae</taxon>
        <taxon>Larinioides</taxon>
    </lineage>
</organism>
<keyword evidence="3" id="KW-1185">Reference proteome</keyword>
<evidence type="ECO:0000256" key="1">
    <source>
        <dbReference type="SAM" id="MobiDB-lite"/>
    </source>
</evidence>
<gene>
    <name evidence="2" type="ORF">LARSCL_LOCUS5260</name>
</gene>
<comment type="caution">
    <text evidence="2">The sequence shown here is derived from an EMBL/GenBank/DDBJ whole genome shotgun (WGS) entry which is preliminary data.</text>
</comment>
<protein>
    <submittedName>
        <fullName evidence="2">Uncharacterized protein</fullName>
    </submittedName>
</protein>
<feature type="compositionally biased region" description="Polar residues" evidence="1">
    <location>
        <begin position="116"/>
        <end position="137"/>
    </location>
</feature>
<feature type="region of interest" description="Disordered" evidence="1">
    <location>
        <begin position="95"/>
        <end position="159"/>
    </location>
</feature>
<evidence type="ECO:0000313" key="3">
    <source>
        <dbReference type="Proteomes" id="UP001497382"/>
    </source>
</evidence>
<dbReference type="Proteomes" id="UP001497382">
    <property type="component" value="Unassembled WGS sequence"/>
</dbReference>
<sequence>MHLAEVHVTITIILIYSLAKEKHISHSSSISHSPKSGTSTSSRHLFSSKFSQLSNRSSCVSLYGDGEVNRSRSRRPVTAHVRRRAYKTTLELRMTSTSEAKTTCETTSPRSHRSQTLRPMTASVRQNRLSENLSHQSGRSRKARPMTAIGKRSKSPTKLSVSKDWLESIAYKLDEDSSPCRSEKSNSSFKISSGVTDSSESPDDASGPSLSSSVEDVPKEIDRKPVRKSKSARNRLSAKLKAEKSKPVSCIGPKITASLEKDRMFLESILKNKGLRRAKTSYTKKTLRIAKDLHKFVAEREEFWKNREGFIRFAKEDEDVFIV</sequence>
<dbReference type="AlphaFoldDB" id="A0AAV1ZIZ0"/>
<proteinExistence type="predicted"/>
<feature type="region of interest" description="Disordered" evidence="1">
    <location>
        <begin position="176"/>
        <end position="239"/>
    </location>
</feature>
<accession>A0AAV1ZIZ0</accession>
<feature type="compositionally biased region" description="Basic residues" evidence="1">
    <location>
        <begin position="225"/>
        <end position="238"/>
    </location>
</feature>
<reference evidence="2 3" key="1">
    <citation type="submission" date="2024-04" db="EMBL/GenBank/DDBJ databases">
        <authorList>
            <person name="Rising A."/>
            <person name="Reimegard J."/>
            <person name="Sonavane S."/>
            <person name="Akerstrom W."/>
            <person name="Nylinder S."/>
            <person name="Hedman E."/>
            <person name="Kallberg Y."/>
        </authorList>
    </citation>
    <scope>NUCLEOTIDE SEQUENCE [LARGE SCALE GENOMIC DNA]</scope>
</reference>
<dbReference type="EMBL" id="CAXIEN010000048">
    <property type="protein sequence ID" value="CAL1270383.1"/>
    <property type="molecule type" value="Genomic_DNA"/>
</dbReference>
<evidence type="ECO:0000313" key="2">
    <source>
        <dbReference type="EMBL" id="CAL1270383.1"/>
    </source>
</evidence>